<keyword evidence="5 12" id="KW-0004">4Fe-4S</keyword>
<evidence type="ECO:0000256" key="13">
    <source>
        <dbReference type="SAM" id="MobiDB-lite"/>
    </source>
</evidence>
<keyword evidence="11 12" id="KW-0003">3Fe-4S</keyword>
<dbReference type="PANTHER" id="PTHR42859:SF2">
    <property type="entry name" value="FERREDOXIN"/>
    <property type="match status" value="1"/>
</dbReference>
<comment type="cofactor">
    <cofactor evidence="1 12">
        <name>[4Fe-4S] cluster</name>
        <dbReference type="ChEBI" id="CHEBI:49883"/>
    </cofactor>
</comment>
<dbReference type="InterPro" id="IPR017896">
    <property type="entry name" value="4Fe4S_Fe-S-bd"/>
</dbReference>
<dbReference type="Proteomes" id="UP000291469">
    <property type="component" value="Chromosome"/>
</dbReference>
<keyword evidence="16" id="KW-1185">Reference proteome</keyword>
<keyword evidence="8 12" id="KW-0249">Electron transport</keyword>
<dbReference type="KEGG" id="erz:ER308_11280"/>
<feature type="region of interest" description="Disordered" evidence="13">
    <location>
        <begin position="86"/>
        <end position="111"/>
    </location>
</feature>
<evidence type="ECO:0000256" key="7">
    <source>
        <dbReference type="ARBA" id="ARBA00022737"/>
    </source>
</evidence>
<dbReference type="PROSITE" id="PS51379">
    <property type="entry name" value="4FE4S_FER_2"/>
    <property type="match status" value="1"/>
</dbReference>
<keyword evidence="10 12" id="KW-0411">Iron-sulfur</keyword>
<dbReference type="InterPro" id="IPR000813">
    <property type="entry name" value="7Fe_ferredoxin"/>
</dbReference>
<dbReference type="InterPro" id="IPR017900">
    <property type="entry name" value="4Fe4S_Fe_S_CS"/>
</dbReference>
<evidence type="ECO:0000256" key="5">
    <source>
        <dbReference type="ARBA" id="ARBA00022485"/>
    </source>
</evidence>
<dbReference type="InterPro" id="IPR050294">
    <property type="entry name" value="RnfB_subfamily"/>
</dbReference>
<dbReference type="PANTHER" id="PTHR42859">
    <property type="entry name" value="OXIDOREDUCTASE"/>
    <property type="match status" value="1"/>
</dbReference>
<reference evidence="15 16" key="1">
    <citation type="submission" date="2019-01" db="EMBL/GenBank/DDBJ databases">
        <title>Egibacter rhizosphaerae EGI 80759T.</title>
        <authorList>
            <person name="Chen D.-D."/>
            <person name="Tian Y."/>
            <person name="Jiao J.-Y."/>
            <person name="Zhang X.-T."/>
            <person name="Zhang Y.-G."/>
            <person name="Zhang Y."/>
            <person name="Xiao M."/>
            <person name="Shu W.-S."/>
            <person name="Li W.-J."/>
        </authorList>
    </citation>
    <scope>NUCLEOTIDE SEQUENCE [LARGE SCALE GENOMIC DNA]</scope>
    <source>
        <strain evidence="15 16">EGI 80759</strain>
    </source>
</reference>
<proteinExistence type="predicted"/>
<keyword evidence="6 12" id="KW-0479">Metal-binding</keyword>
<evidence type="ECO:0000256" key="12">
    <source>
        <dbReference type="RuleBase" id="RU365098"/>
    </source>
</evidence>
<dbReference type="AlphaFoldDB" id="A0A411YG13"/>
<feature type="domain" description="4Fe-4S ferredoxin-type" evidence="14">
    <location>
        <begin position="31"/>
        <end position="60"/>
    </location>
</feature>
<dbReference type="NCBIfam" id="NF045480">
    <property type="entry name" value="FdxA_Actino"/>
    <property type="match status" value="1"/>
</dbReference>
<dbReference type="Gene3D" id="3.30.70.20">
    <property type="match status" value="1"/>
</dbReference>
<dbReference type="GO" id="GO:0009055">
    <property type="term" value="F:electron transfer activity"/>
    <property type="evidence" value="ECO:0007669"/>
    <property type="project" value="UniProtKB-UniRule"/>
</dbReference>
<gene>
    <name evidence="15" type="ORF">ER308_11280</name>
</gene>
<dbReference type="GO" id="GO:0051539">
    <property type="term" value="F:4 iron, 4 sulfur cluster binding"/>
    <property type="evidence" value="ECO:0007669"/>
    <property type="project" value="UniProtKB-UniRule"/>
</dbReference>
<evidence type="ECO:0000256" key="4">
    <source>
        <dbReference type="ARBA" id="ARBA00022448"/>
    </source>
</evidence>
<evidence type="ECO:0000256" key="6">
    <source>
        <dbReference type="ARBA" id="ARBA00022723"/>
    </source>
</evidence>
<evidence type="ECO:0000259" key="14">
    <source>
        <dbReference type="PROSITE" id="PS51379"/>
    </source>
</evidence>
<sequence>MAHVITAPCIDVKDAACVDECPAHAIYEGPRMFYIHPDECTDCEACTDVCPVDAIYYEDDVPAEWVAFIAINDEFLADAVTGLGSPGGRNPRRTQAVDHPKVAAWGTSQAA</sequence>
<evidence type="ECO:0000313" key="15">
    <source>
        <dbReference type="EMBL" id="QBI20087.1"/>
    </source>
</evidence>
<keyword evidence="4 12" id="KW-0813">Transport</keyword>
<dbReference type="Pfam" id="PF00037">
    <property type="entry name" value="Fer4"/>
    <property type="match status" value="1"/>
</dbReference>
<dbReference type="RefSeq" id="WP_131155084.1">
    <property type="nucleotide sequence ID" value="NZ_CP036402.1"/>
</dbReference>
<dbReference type="PRINTS" id="PR00354">
    <property type="entry name" value="7FE8SFRDOXIN"/>
</dbReference>
<name>A0A411YG13_9ACTN</name>
<comment type="cofactor">
    <cofactor evidence="12">
        <name>[3Fe-4S] cluster</name>
        <dbReference type="ChEBI" id="CHEBI:21137"/>
    </cofactor>
    <text evidence="12">Binds 1 [3Fe-4S] cluster.</text>
</comment>
<dbReference type="GO" id="GO:0046872">
    <property type="term" value="F:metal ion binding"/>
    <property type="evidence" value="ECO:0007669"/>
    <property type="project" value="UniProtKB-UniRule"/>
</dbReference>
<accession>A0A411YG13</accession>
<dbReference type="InterPro" id="IPR054830">
    <property type="entry name" value="FdxA_Actino"/>
</dbReference>
<dbReference type="GO" id="GO:0051538">
    <property type="term" value="F:3 iron, 4 sulfur cluster binding"/>
    <property type="evidence" value="ECO:0007669"/>
    <property type="project" value="UniProtKB-UniRule"/>
</dbReference>
<evidence type="ECO:0000256" key="3">
    <source>
        <dbReference type="ARBA" id="ARBA00013529"/>
    </source>
</evidence>
<protein>
    <recommendedName>
        <fullName evidence="3 12">Ferredoxin</fullName>
    </recommendedName>
</protein>
<dbReference type="PROSITE" id="PS00198">
    <property type="entry name" value="4FE4S_FER_1"/>
    <property type="match status" value="1"/>
</dbReference>
<keyword evidence="9 12" id="KW-0408">Iron</keyword>
<evidence type="ECO:0000256" key="9">
    <source>
        <dbReference type="ARBA" id="ARBA00023004"/>
    </source>
</evidence>
<dbReference type="OrthoDB" id="9803397at2"/>
<evidence type="ECO:0000256" key="1">
    <source>
        <dbReference type="ARBA" id="ARBA00001966"/>
    </source>
</evidence>
<dbReference type="SUPFAM" id="SSF54862">
    <property type="entry name" value="4Fe-4S ferredoxins"/>
    <property type="match status" value="1"/>
</dbReference>
<evidence type="ECO:0000256" key="10">
    <source>
        <dbReference type="ARBA" id="ARBA00023014"/>
    </source>
</evidence>
<evidence type="ECO:0000256" key="11">
    <source>
        <dbReference type="ARBA" id="ARBA00023291"/>
    </source>
</evidence>
<evidence type="ECO:0000313" key="16">
    <source>
        <dbReference type="Proteomes" id="UP000291469"/>
    </source>
</evidence>
<evidence type="ECO:0000256" key="8">
    <source>
        <dbReference type="ARBA" id="ARBA00022982"/>
    </source>
</evidence>
<organism evidence="15 16">
    <name type="scientific">Egibacter rhizosphaerae</name>
    <dbReference type="NCBI Taxonomy" id="1670831"/>
    <lineage>
        <taxon>Bacteria</taxon>
        <taxon>Bacillati</taxon>
        <taxon>Actinomycetota</taxon>
        <taxon>Nitriliruptoria</taxon>
        <taxon>Egibacterales</taxon>
        <taxon>Egibacteraceae</taxon>
        <taxon>Egibacter</taxon>
    </lineage>
</organism>
<comment type="function">
    <text evidence="2 12">Ferredoxins are iron-sulfur proteins that transfer electrons in a wide variety of metabolic reactions.</text>
</comment>
<dbReference type="EMBL" id="CP036402">
    <property type="protein sequence ID" value="QBI20087.1"/>
    <property type="molecule type" value="Genomic_DNA"/>
</dbReference>
<evidence type="ECO:0000256" key="2">
    <source>
        <dbReference type="ARBA" id="ARBA00003532"/>
    </source>
</evidence>
<keyword evidence="7" id="KW-0677">Repeat</keyword>